<evidence type="ECO:0000256" key="1">
    <source>
        <dbReference type="ARBA" id="ARBA00004370"/>
    </source>
</evidence>
<proteinExistence type="inferred from homology"/>
<feature type="compositionally biased region" description="Basic and acidic residues" evidence="7">
    <location>
        <begin position="310"/>
        <end position="320"/>
    </location>
</feature>
<dbReference type="PANTHER" id="PTHR23427">
    <property type="entry name" value="SURFEIT LOCUS PROTEIN"/>
    <property type="match status" value="1"/>
</dbReference>
<dbReference type="PANTHER" id="PTHR23427:SF2">
    <property type="entry name" value="SURFEIT LOCUS PROTEIN 1"/>
    <property type="match status" value="1"/>
</dbReference>
<name>A0ABY4QV57_9ACTN</name>
<keyword evidence="6" id="KW-1003">Cell membrane</keyword>
<sequence>MLSTLRQRRYYGLIAACLVVATVCLLAGTWQIARFDQKRSANHLLRSNNGDPAVDVSAALGPVGSATNTGKTARFRHVTATGTYLRQHEVLVRGQTVGDSGNEDSAGTGSSVGYLVVTPLQTRNGILLIVRGFIEQTGSAADTPKAPAAPTGTVTVEARLEPASIKPDKLGKLPGNQVDSLNVADTAARLGAPVWNGYAELLSGQPGTAGLIAIPNPSMSNPAGGAQVPQHAAYVVQWYLFAGLALALPFVLAAAERRRDADAADAADAAEDDQVGAPDHAAVPPGGPVAGTVSRAGGSAPKPTWRQRRAALDDRLAGRR</sequence>
<feature type="compositionally biased region" description="Acidic residues" evidence="7">
    <location>
        <begin position="264"/>
        <end position="274"/>
    </location>
</feature>
<organism evidence="8 9">
    <name type="scientific">Jatrophihabitans telluris</name>
    <dbReference type="NCBI Taxonomy" id="2038343"/>
    <lineage>
        <taxon>Bacteria</taxon>
        <taxon>Bacillati</taxon>
        <taxon>Actinomycetota</taxon>
        <taxon>Actinomycetes</taxon>
        <taxon>Jatrophihabitantales</taxon>
        <taxon>Jatrophihabitantaceae</taxon>
        <taxon>Jatrophihabitans</taxon>
    </lineage>
</organism>
<evidence type="ECO:0000256" key="2">
    <source>
        <dbReference type="ARBA" id="ARBA00007165"/>
    </source>
</evidence>
<dbReference type="Proteomes" id="UP001056336">
    <property type="component" value="Chromosome"/>
</dbReference>
<dbReference type="RefSeq" id="WP_249769801.1">
    <property type="nucleotide sequence ID" value="NZ_CP097332.1"/>
</dbReference>
<reference evidence="8" key="2">
    <citation type="submission" date="2022-05" db="EMBL/GenBank/DDBJ databases">
        <authorList>
            <person name="Kim J.-S."/>
            <person name="Lee K."/>
            <person name="Suh M."/>
            <person name="Eom M."/>
            <person name="Kim J.-S."/>
            <person name="Kim D.-S."/>
            <person name="Ko S.-H."/>
            <person name="Shin Y."/>
            <person name="Lee J.-S."/>
        </authorList>
    </citation>
    <scope>NUCLEOTIDE SEQUENCE</scope>
    <source>
        <strain evidence="8">N237</strain>
    </source>
</reference>
<comment type="subcellular location">
    <subcellularLocation>
        <location evidence="6">Cell membrane</location>
        <topology evidence="6">Multi-pass membrane protein</topology>
    </subcellularLocation>
    <subcellularLocation>
        <location evidence="1">Membrane</location>
    </subcellularLocation>
</comment>
<gene>
    <name evidence="8" type="ORF">M6D93_13490</name>
</gene>
<evidence type="ECO:0000313" key="9">
    <source>
        <dbReference type="Proteomes" id="UP001056336"/>
    </source>
</evidence>
<dbReference type="Pfam" id="PF02104">
    <property type="entry name" value="SURF1"/>
    <property type="match status" value="1"/>
</dbReference>
<feature type="transmembrane region" description="Helical" evidence="6">
    <location>
        <begin position="236"/>
        <end position="255"/>
    </location>
</feature>
<evidence type="ECO:0000256" key="6">
    <source>
        <dbReference type="RuleBase" id="RU363076"/>
    </source>
</evidence>
<evidence type="ECO:0000256" key="7">
    <source>
        <dbReference type="SAM" id="MobiDB-lite"/>
    </source>
</evidence>
<keyword evidence="4 6" id="KW-1133">Transmembrane helix</keyword>
<evidence type="ECO:0000256" key="4">
    <source>
        <dbReference type="ARBA" id="ARBA00022989"/>
    </source>
</evidence>
<reference evidence="8" key="1">
    <citation type="journal article" date="2018" name="Int. J. Syst. Evol. Microbiol.">
        <title>Jatrophihabitans telluris sp. nov., isolated from sediment soil of lava forest wetlands and the emended description of the genus Jatrophihabitans.</title>
        <authorList>
            <person name="Lee K.C."/>
            <person name="Suh M.K."/>
            <person name="Eom M.K."/>
            <person name="Kim K.K."/>
            <person name="Kim J.S."/>
            <person name="Kim D.S."/>
            <person name="Ko S.H."/>
            <person name="Shin Y.K."/>
            <person name="Lee J.S."/>
        </authorList>
    </citation>
    <scope>NUCLEOTIDE SEQUENCE</scope>
    <source>
        <strain evidence="8">N237</strain>
    </source>
</reference>
<feature type="region of interest" description="Disordered" evidence="7">
    <location>
        <begin position="264"/>
        <end position="320"/>
    </location>
</feature>
<dbReference type="CDD" id="cd06662">
    <property type="entry name" value="SURF1"/>
    <property type="match status" value="1"/>
</dbReference>
<dbReference type="PROSITE" id="PS50895">
    <property type="entry name" value="SURF1"/>
    <property type="match status" value="1"/>
</dbReference>
<feature type="transmembrane region" description="Helical" evidence="6">
    <location>
        <begin position="12"/>
        <end position="33"/>
    </location>
</feature>
<keyword evidence="3 6" id="KW-0812">Transmembrane</keyword>
<keyword evidence="5 6" id="KW-0472">Membrane</keyword>
<evidence type="ECO:0000256" key="5">
    <source>
        <dbReference type="ARBA" id="ARBA00023136"/>
    </source>
</evidence>
<evidence type="ECO:0000256" key="3">
    <source>
        <dbReference type="ARBA" id="ARBA00022692"/>
    </source>
</evidence>
<dbReference type="InterPro" id="IPR002994">
    <property type="entry name" value="Surf1/Shy1"/>
</dbReference>
<keyword evidence="9" id="KW-1185">Reference proteome</keyword>
<comment type="similarity">
    <text evidence="2 6">Belongs to the SURF1 family.</text>
</comment>
<protein>
    <recommendedName>
        <fullName evidence="6">SURF1-like protein</fullName>
    </recommendedName>
</protein>
<evidence type="ECO:0000313" key="8">
    <source>
        <dbReference type="EMBL" id="UQX87308.1"/>
    </source>
</evidence>
<dbReference type="InterPro" id="IPR045214">
    <property type="entry name" value="Surf1/Surf4"/>
</dbReference>
<accession>A0ABY4QV57</accession>
<dbReference type="EMBL" id="CP097332">
    <property type="protein sequence ID" value="UQX87308.1"/>
    <property type="molecule type" value="Genomic_DNA"/>
</dbReference>